<dbReference type="PANTHER" id="PTHR12349">
    <property type="entry name" value="ANKYRIN REPEAT AND LEM DOMAIN-CONTAINING PROTEIN 2"/>
    <property type="match status" value="1"/>
</dbReference>
<dbReference type="SUPFAM" id="SSF48403">
    <property type="entry name" value="Ankyrin repeat"/>
    <property type="match status" value="1"/>
</dbReference>
<dbReference type="GO" id="GO:0051301">
    <property type="term" value="P:cell division"/>
    <property type="evidence" value="ECO:0007669"/>
    <property type="project" value="UniProtKB-KW"/>
</dbReference>
<dbReference type="Proteomes" id="UP001318040">
    <property type="component" value="Chromosome 72"/>
</dbReference>
<keyword evidence="5" id="KW-0040">ANK repeat</keyword>
<comment type="similarity">
    <text evidence="2">Belongs to the ANKLE2 family.</text>
</comment>
<proteinExistence type="inferred from homology"/>
<dbReference type="GO" id="GO:0031468">
    <property type="term" value="P:nuclear membrane reassembly"/>
    <property type="evidence" value="ECO:0007669"/>
    <property type="project" value="UniProtKB-ARBA"/>
</dbReference>
<dbReference type="Pfam" id="PF03020">
    <property type="entry name" value="LEM"/>
    <property type="match status" value="1"/>
</dbReference>
<evidence type="ECO:0000256" key="1">
    <source>
        <dbReference type="ARBA" id="ARBA00004240"/>
    </source>
</evidence>
<accession>A0AAJ7XJI8</accession>
<protein>
    <submittedName>
        <fullName evidence="10">Ankyrin repeat and LEM domain-containing protein 2</fullName>
    </submittedName>
</protein>
<dbReference type="GO" id="GO:0051721">
    <property type="term" value="F:protein phosphatase 2A binding"/>
    <property type="evidence" value="ECO:0007669"/>
    <property type="project" value="TreeGrafter"/>
</dbReference>
<dbReference type="InterPro" id="IPR002110">
    <property type="entry name" value="Ankyrin_rpt"/>
</dbReference>
<name>A0AAJ7XJI8_PETMA</name>
<dbReference type="RefSeq" id="XP_032836482.1">
    <property type="nucleotide sequence ID" value="XM_032980591.1"/>
</dbReference>
<gene>
    <name evidence="10" type="primary">ANKLE2</name>
</gene>
<dbReference type="InterPro" id="IPR003887">
    <property type="entry name" value="LEM_dom"/>
</dbReference>
<dbReference type="AlphaFoldDB" id="A0AAJ7XJI8"/>
<keyword evidence="4" id="KW-0256">Endoplasmic reticulum</keyword>
<dbReference type="FunFam" id="1.25.40.20:FF:000072">
    <property type="entry name" value="Ankyrin repeat and LEM domain containing 2"/>
    <property type="match status" value="1"/>
</dbReference>
<evidence type="ECO:0000256" key="5">
    <source>
        <dbReference type="ARBA" id="ARBA00023043"/>
    </source>
</evidence>
<dbReference type="GO" id="GO:0007399">
    <property type="term" value="P:nervous system development"/>
    <property type="evidence" value="ECO:0007669"/>
    <property type="project" value="UniProtKB-ARBA"/>
</dbReference>
<organism evidence="9 10">
    <name type="scientific">Petromyzon marinus</name>
    <name type="common">Sea lamprey</name>
    <dbReference type="NCBI Taxonomy" id="7757"/>
    <lineage>
        <taxon>Eukaryota</taxon>
        <taxon>Metazoa</taxon>
        <taxon>Chordata</taxon>
        <taxon>Craniata</taxon>
        <taxon>Vertebrata</taxon>
        <taxon>Cyclostomata</taxon>
        <taxon>Hyperoartia</taxon>
        <taxon>Petromyzontiformes</taxon>
        <taxon>Petromyzontidae</taxon>
        <taxon>Petromyzon</taxon>
    </lineage>
</organism>
<keyword evidence="9" id="KW-1185">Reference proteome</keyword>
<evidence type="ECO:0000313" key="9">
    <source>
        <dbReference type="Proteomes" id="UP001318040"/>
    </source>
</evidence>
<dbReference type="InterPro" id="IPR011015">
    <property type="entry name" value="LEM/LEM-like_dom_sf"/>
</dbReference>
<keyword evidence="3" id="KW-0132">Cell division</keyword>
<feature type="region of interest" description="Disordered" evidence="7">
    <location>
        <begin position="114"/>
        <end position="145"/>
    </location>
</feature>
<feature type="compositionally biased region" description="Pro residues" evidence="7">
    <location>
        <begin position="431"/>
        <end position="449"/>
    </location>
</feature>
<feature type="compositionally biased region" description="Gly residues" evidence="7">
    <location>
        <begin position="136"/>
        <end position="145"/>
    </location>
</feature>
<dbReference type="SMART" id="SM00540">
    <property type="entry name" value="LEM"/>
    <property type="match status" value="1"/>
</dbReference>
<evidence type="ECO:0000259" key="8">
    <source>
        <dbReference type="PROSITE" id="PS50954"/>
    </source>
</evidence>
<dbReference type="SMART" id="SM00248">
    <property type="entry name" value="ANK"/>
    <property type="match status" value="2"/>
</dbReference>
<dbReference type="SUPFAM" id="SSF63451">
    <property type="entry name" value="LEM domain"/>
    <property type="match status" value="1"/>
</dbReference>
<evidence type="ECO:0000256" key="2">
    <source>
        <dbReference type="ARBA" id="ARBA00007597"/>
    </source>
</evidence>
<feature type="region of interest" description="Disordered" evidence="7">
    <location>
        <begin position="59"/>
        <end position="97"/>
    </location>
</feature>
<keyword evidence="6" id="KW-0131">Cell cycle</keyword>
<evidence type="ECO:0000256" key="7">
    <source>
        <dbReference type="SAM" id="MobiDB-lite"/>
    </source>
</evidence>
<evidence type="ECO:0000313" key="10">
    <source>
        <dbReference type="RefSeq" id="XP_032836482.1"/>
    </source>
</evidence>
<dbReference type="Pfam" id="PF00023">
    <property type="entry name" value="Ank"/>
    <property type="match status" value="1"/>
</dbReference>
<dbReference type="Gene3D" id="1.10.720.40">
    <property type="match status" value="1"/>
</dbReference>
<evidence type="ECO:0000256" key="3">
    <source>
        <dbReference type="ARBA" id="ARBA00022618"/>
    </source>
</evidence>
<feature type="region of interest" description="Disordered" evidence="7">
    <location>
        <begin position="427"/>
        <end position="458"/>
    </location>
</feature>
<dbReference type="KEGG" id="pmrn:116958101"/>
<feature type="compositionally biased region" description="Basic and acidic residues" evidence="7">
    <location>
        <begin position="59"/>
        <end position="72"/>
    </location>
</feature>
<dbReference type="PROSITE" id="PS50954">
    <property type="entry name" value="LEM"/>
    <property type="match status" value="1"/>
</dbReference>
<dbReference type="InterPro" id="IPR036770">
    <property type="entry name" value="Ankyrin_rpt-contain_sf"/>
</dbReference>
<comment type="subcellular location">
    <subcellularLocation>
        <location evidence="1">Endoplasmic reticulum</location>
    </subcellularLocation>
</comment>
<feature type="domain" description="LEM" evidence="8">
    <location>
        <begin position="8"/>
        <end position="52"/>
    </location>
</feature>
<evidence type="ECO:0000256" key="4">
    <source>
        <dbReference type="ARBA" id="ARBA00022824"/>
    </source>
</evidence>
<evidence type="ECO:0000256" key="6">
    <source>
        <dbReference type="ARBA" id="ARBA00023306"/>
    </source>
</evidence>
<reference evidence="10" key="1">
    <citation type="submission" date="2025-08" db="UniProtKB">
        <authorList>
            <consortium name="RefSeq"/>
        </authorList>
    </citation>
    <scope>IDENTIFICATION</scope>
    <source>
        <tissue evidence="10">Sperm</tissue>
    </source>
</reference>
<dbReference type="GO" id="GO:0005783">
    <property type="term" value="C:endoplasmic reticulum"/>
    <property type="evidence" value="ECO:0007669"/>
    <property type="project" value="UniProtKB-SubCell"/>
</dbReference>
<dbReference type="Gene3D" id="1.25.40.20">
    <property type="entry name" value="Ankyrin repeat-containing domain"/>
    <property type="match status" value="1"/>
</dbReference>
<dbReference type="PANTHER" id="PTHR12349:SF4">
    <property type="entry name" value="ANKYRIN REPEAT AND LEM DOMAIN-CONTAINING PROTEIN 2"/>
    <property type="match status" value="1"/>
</dbReference>
<sequence>MASMESMSAHLRSLPPAELRRLCASVGLACGPITASTRSVFERRLAAVLTATTITAGGVKKEGAEPGDEKGAESATEAESGDSKGAETASGAEPVNTKWEESAVGAEPGVMTVAESAGGADPGDPKGEESAVGAESGEGVGGAKAVGGVEPQTTFYGVCADWSCKKDGQTGGVFADRALALQALRSLPGSRFKAFATRGEAEGFSLGDSGGPHGALTSDPPSRVGAVVGETPPSSFRSPRPQELVTVLRRAVETGDVDSFTRTVWDNPRYLVGSGDNPTILQEGCRYNALHVGARCGQTAVCLALLRTLAEERFLRLLYPGDPESTLSRRQSFLVDLYLNTPDRGACDSPLHFACKFGHAGVVRVLASHPATDISRPNRDGLTPSQVICDRSAVKTAELKAKILSYLENRCFVPLLRSQLEPLSPPVVAQPCPPSPSFNPLSPPPPSPSAPRGGGGGGGGGLAWSEYWDFLGTFLDLGSAEGLATLEAYLRGNRRGNGKPAVGNRDVPSKLDQDVLIAVGDAPLDRSRLPLVSAWQRRVLNHSLDQRQQ</sequence>